<evidence type="ECO:0000259" key="6">
    <source>
        <dbReference type="PROSITE" id="PS50931"/>
    </source>
</evidence>
<dbReference type="RefSeq" id="WP_109388719.1">
    <property type="nucleotide sequence ID" value="NZ_QETF01000008.1"/>
</dbReference>
<keyword evidence="8" id="KW-1185">Reference proteome</keyword>
<dbReference type="InterPro" id="IPR036390">
    <property type="entry name" value="WH_DNA-bd_sf"/>
</dbReference>
<comment type="similarity">
    <text evidence="1">Belongs to the LysR transcriptional regulatory family.</text>
</comment>
<dbReference type="InterPro" id="IPR005119">
    <property type="entry name" value="LysR_subst-bd"/>
</dbReference>
<dbReference type="PROSITE" id="PS50931">
    <property type="entry name" value="HTH_LYSR"/>
    <property type="match status" value="1"/>
</dbReference>
<dbReference type="Proteomes" id="UP000245293">
    <property type="component" value="Unassembled WGS sequence"/>
</dbReference>
<evidence type="ECO:0000256" key="2">
    <source>
        <dbReference type="ARBA" id="ARBA00023015"/>
    </source>
</evidence>
<dbReference type="GO" id="GO:0003700">
    <property type="term" value="F:DNA-binding transcription factor activity"/>
    <property type="evidence" value="ECO:0007669"/>
    <property type="project" value="InterPro"/>
</dbReference>
<dbReference type="SUPFAM" id="SSF46785">
    <property type="entry name" value="Winged helix' DNA-binding domain"/>
    <property type="match status" value="1"/>
</dbReference>
<reference evidence="8" key="1">
    <citation type="submission" date="2018-05" db="EMBL/GenBank/DDBJ databases">
        <authorList>
            <person name="Du Z."/>
            <person name="Wang X."/>
        </authorList>
    </citation>
    <scope>NUCLEOTIDE SEQUENCE [LARGE SCALE GENOMIC DNA]</scope>
    <source>
        <strain evidence="8">WDS4C29</strain>
    </source>
</reference>
<keyword evidence="3" id="KW-0238">DNA-binding</keyword>
<feature type="coiled-coil region" evidence="5">
    <location>
        <begin position="29"/>
        <end position="92"/>
    </location>
</feature>
<evidence type="ECO:0000256" key="5">
    <source>
        <dbReference type="SAM" id="Coils"/>
    </source>
</evidence>
<dbReference type="GO" id="GO:0000976">
    <property type="term" value="F:transcription cis-regulatory region binding"/>
    <property type="evidence" value="ECO:0007669"/>
    <property type="project" value="TreeGrafter"/>
</dbReference>
<dbReference type="CDD" id="cd05466">
    <property type="entry name" value="PBP2_LTTR_substrate"/>
    <property type="match status" value="1"/>
</dbReference>
<dbReference type="PANTHER" id="PTHR30126">
    <property type="entry name" value="HTH-TYPE TRANSCRIPTIONAL REGULATOR"/>
    <property type="match status" value="1"/>
</dbReference>
<feature type="domain" description="HTH lysR-type" evidence="6">
    <location>
        <begin position="14"/>
        <end position="65"/>
    </location>
</feature>
<dbReference type="AlphaFoldDB" id="A0A2V1P3C2"/>
<keyword evidence="2" id="KW-0805">Transcription regulation</keyword>
<dbReference type="Gene3D" id="3.40.190.10">
    <property type="entry name" value="Periplasmic binding protein-like II"/>
    <property type="match status" value="2"/>
</dbReference>
<evidence type="ECO:0000313" key="7">
    <source>
        <dbReference type="EMBL" id="PWG16925.1"/>
    </source>
</evidence>
<dbReference type="EMBL" id="QETF01000008">
    <property type="protein sequence ID" value="PWG16925.1"/>
    <property type="molecule type" value="Genomic_DNA"/>
</dbReference>
<dbReference type="PANTHER" id="PTHR30126:SF40">
    <property type="entry name" value="HTH-TYPE TRANSCRIPTIONAL REGULATOR GLTR"/>
    <property type="match status" value="1"/>
</dbReference>
<name>A0A2V1P3C2_9RHOB</name>
<keyword evidence="5" id="KW-0175">Coiled coil</keyword>
<comment type="caution">
    <text evidence="7">The sequence shown here is derived from an EMBL/GenBank/DDBJ whole genome shotgun (WGS) entry which is preliminary data.</text>
</comment>
<protein>
    <submittedName>
        <fullName evidence="7">LysR family transcriptional regulator</fullName>
    </submittedName>
</protein>
<dbReference type="FunFam" id="1.10.10.10:FF:000001">
    <property type="entry name" value="LysR family transcriptional regulator"/>
    <property type="match status" value="1"/>
</dbReference>
<accession>A0A2V1P3C2</accession>
<dbReference type="Pfam" id="PF00126">
    <property type="entry name" value="HTH_1"/>
    <property type="match status" value="1"/>
</dbReference>
<dbReference type="OrthoDB" id="7776850at2"/>
<proteinExistence type="inferred from homology"/>
<dbReference type="Pfam" id="PF03466">
    <property type="entry name" value="LysR_substrate"/>
    <property type="match status" value="1"/>
</dbReference>
<dbReference type="Gene3D" id="1.10.10.10">
    <property type="entry name" value="Winged helix-like DNA-binding domain superfamily/Winged helix DNA-binding domain"/>
    <property type="match status" value="1"/>
</dbReference>
<organism evidence="7 8">
    <name type="scientific">Salibaculum griseiflavum</name>
    <dbReference type="NCBI Taxonomy" id="1914409"/>
    <lineage>
        <taxon>Bacteria</taxon>
        <taxon>Pseudomonadati</taxon>
        <taxon>Pseudomonadota</taxon>
        <taxon>Alphaproteobacteria</taxon>
        <taxon>Rhodobacterales</taxon>
        <taxon>Roseobacteraceae</taxon>
        <taxon>Salibaculum</taxon>
    </lineage>
</organism>
<dbReference type="SUPFAM" id="SSF53850">
    <property type="entry name" value="Periplasmic binding protein-like II"/>
    <property type="match status" value="1"/>
</dbReference>
<evidence type="ECO:0000256" key="3">
    <source>
        <dbReference type="ARBA" id="ARBA00023125"/>
    </source>
</evidence>
<dbReference type="InterPro" id="IPR000847">
    <property type="entry name" value="LysR_HTH_N"/>
</dbReference>
<keyword evidence="4" id="KW-0804">Transcription</keyword>
<evidence type="ECO:0000256" key="4">
    <source>
        <dbReference type="ARBA" id="ARBA00023163"/>
    </source>
</evidence>
<gene>
    <name evidence="7" type="ORF">DFK10_09135</name>
</gene>
<sequence length="321" mass="35228">MAAASGKITLWGVEVFVATAEEQSISAAAKRLNSSAATVSQQLTNLEAAIGTTLLNRNARPVIPTPAGEMFLRRANAILSEAEQARAELAMADLSRLTRLRLGMIEDFDADVTPRLLSDMGEELKNCQFLLETGASHRLFELLQARALDVVVASDIGSGAEWMEVHPLFEEPFVVAAPKGALGQGDMLRQLRRMPMVQYTTRHHMGQMIASHLVRQNLTLNHRFELDSYHAVLAMVAAGAGWSILTPLGWSHAARFRDEVDLHPLPFEPLSRRISLVARRDVLGDMPGDMAARLRGLLSEMIVDPATQKLPWLAGQLRVLG</sequence>
<dbReference type="InterPro" id="IPR036388">
    <property type="entry name" value="WH-like_DNA-bd_sf"/>
</dbReference>
<evidence type="ECO:0000313" key="8">
    <source>
        <dbReference type="Proteomes" id="UP000245293"/>
    </source>
</evidence>
<evidence type="ECO:0000256" key="1">
    <source>
        <dbReference type="ARBA" id="ARBA00009437"/>
    </source>
</evidence>